<evidence type="ECO:0000313" key="2">
    <source>
        <dbReference type="EMBL" id="ORY83876.1"/>
    </source>
</evidence>
<evidence type="ECO:0000256" key="1">
    <source>
        <dbReference type="SAM" id="MobiDB-lite"/>
    </source>
</evidence>
<dbReference type="GeneID" id="63787733"/>
<dbReference type="RefSeq" id="XP_040726171.1">
    <property type="nucleotide sequence ID" value="XM_040871134.1"/>
</dbReference>
<comment type="caution">
    <text evidence="2">The sequence shown here is derived from an EMBL/GenBank/DDBJ whole genome shotgun (WGS) entry which is preliminary data.</text>
</comment>
<dbReference type="EMBL" id="MCFI01000007">
    <property type="protein sequence ID" value="ORY83876.1"/>
    <property type="molecule type" value="Genomic_DNA"/>
</dbReference>
<dbReference type="Proteomes" id="UP000193685">
    <property type="component" value="Unassembled WGS sequence"/>
</dbReference>
<feature type="compositionally biased region" description="Basic and acidic residues" evidence="1">
    <location>
        <begin position="612"/>
        <end position="625"/>
    </location>
</feature>
<proteinExistence type="predicted"/>
<keyword evidence="3" id="KW-1185">Reference proteome</keyword>
<feature type="compositionally biased region" description="Polar residues" evidence="1">
    <location>
        <begin position="510"/>
        <end position="519"/>
    </location>
</feature>
<protein>
    <submittedName>
        <fullName evidence="2">Uncharacterized protein</fullName>
    </submittedName>
</protein>
<organism evidence="2 3">
    <name type="scientific">Protomyces lactucae-debilis</name>
    <dbReference type="NCBI Taxonomy" id="2754530"/>
    <lineage>
        <taxon>Eukaryota</taxon>
        <taxon>Fungi</taxon>
        <taxon>Dikarya</taxon>
        <taxon>Ascomycota</taxon>
        <taxon>Taphrinomycotina</taxon>
        <taxon>Taphrinomycetes</taxon>
        <taxon>Taphrinales</taxon>
        <taxon>Protomycetaceae</taxon>
        <taxon>Protomyces</taxon>
    </lineage>
</organism>
<accession>A0A1Y2FKZ9</accession>
<name>A0A1Y2FKZ9_PROLT</name>
<feature type="compositionally biased region" description="Polar residues" evidence="1">
    <location>
        <begin position="193"/>
        <end position="205"/>
    </location>
</feature>
<feature type="region of interest" description="Disordered" evidence="1">
    <location>
        <begin position="600"/>
        <end position="625"/>
    </location>
</feature>
<dbReference type="AlphaFoldDB" id="A0A1Y2FKZ9"/>
<dbReference type="OrthoDB" id="2575228at2759"/>
<feature type="region of interest" description="Disordered" evidence="1">
    <location>
        <begin position="505"/>
        <end position="581"/>
    </location>
</feature>
<feature type="region of interest" description="Disordered" evidence="1">
    <location>
        <begin position="72"/>
        <end position="205"/>
    </location>
</feature>
<feature type="compositionally biased region" description="Polar residues" evidence="1">
    <location>
        <begin position="550"/>
        <end position="561"/>
    </location>
</feature>
<evidence type="ECO:0000313" key="3">
    <source>
        <dbReference type="Proteomes" id="UP000193685"/>
    </source>
</evidence>
<sequence length="625" mass="68160">MSHSFIYSPLDEALPPLFEQADDKFQFEQIRDFDDERWSARCASVVRDDLISQAPTTISIQADQEAACASSRESLEEERPLSAGLSARCGHSTETLSLRRPQRSDKGQTRPTQAFHRASKVTVQQAPGKHNEQQQALHLQGNHGNSIFSRRASTPAQSSLPNPSLHSVRHTSSKQQQQQQAPSSLRQKHKAKTTASRPQSVTMEFSQSYQGNGYVGHSQQLMSPASISDDADSTGFWSVAASPMYPTFSRDHFPSPVTAKMQRSQSTPYANGAYSQSLPGDFFDNYGLGQMDELCEDPLQHLATANNSFLGSETGYIMPRGRASGYRHQSESGQGGQHPSHYMQQSSHLARPAGVMQRKRKPAALNTNLAPSAFPASCRTAPLERPVVRPDFSSKRSFEEYESIISFEASPITQQVSTPVSKRSRSAFNTPGSNTSADYYEDSSSLSPELLWMPACEPTDVQGLGLAGQLNPYIVSPRLQGDFLTSPSLDAAFVSPDYLHNGFAMPQAPISPSHTSNGKQRFVHAPQVPSSPTNSRHTFESPQRPRTVPYSVQGSPLSTKRSGNRRDSFPSARGGIPAGAAKELSFRNFTAKDKRIILSGVAPSGSAKKPVSAKESENASVKAEA</sequence>
<feature type="compositionally biased region" description="Polar residues" evidence="1">
    <location>
        <begin position="133"/>
        <end position="165"/>
    </location>
</feature>
<feature type="region of interest" description="Disordered" evidence="1">
    <location>
        <begin position="418"/>
        <end position="440"/>
    </location>
</feature>
<reference evidence="2 3" key="1">
    <citation type="submission" date="2016-07" db="EMBL/GenBank/DDBJ databases">
        <title>Pervasive Adenine N6-methylation of Active Genes in Fungi.</title>
        <authorList>
            <consortium name="DOE Joint Genome Institute"/>
            <person name="Mondo S.J."/>
            <person name="Dannebaum R.O."/>
            <person name="Kuo R.C."/>
            <person name="Labutti K."/>
            <person name="Haridas S."/>
            <person name="Kuo A."/>
            <person name="Salamov A."/>
            <person name="Ahrendt S.R."/>
            <person name="Lipzen A."/>
            <person name="Sullivan W."/>
            <person name="Andreopoulos W.B."/>
            <person name="Clum A."/>
            <person name="Lindquist E."/>
            <person name="Daum C."/>
            <person name="Ramamoorthy G.K."/>
            <person name="Gryganskyi A."/>
            <person name="Culley D."/>
            <person name="Magnuson J.K."/>
            <person name="James T.Y."/>
            <person name="O'Malley M.A."/>
            <person name="Stajich J.E."/>
            <person name="Spatafora J.W."/>
            <person name="Visel A."/>
            <person name="Grigoriev I.V."/>
        </authorList>
    </citation>
    <scope>NUCLEOTIDE SEQUENCE [LARGE SCALE GENOMIC DNA]</scope>
    <source>
        <strain evidence="2 3">12-1054</strain>
    </source>
</reference>
<gene>
    <name evidence="2" type="ORF">BCR37DRAFT_392322</name>
</gene>